<feature type="active site" description="Proton donor/acceptor" evidence="2">
    <location>
        <position position="189"/>
    </location>
</feature>
<keyword evidence="1" id="KW-0413">Isomerase</keyword>
<dbReference type="EMBL" id="JBBHKQ010000003">
    <property type="protein sequence ID" value="MEJ5902887.1"/>
    <property type="molecule type" value="Genomic_DNA"/>
</dbReference>
<dbReference type="Gene3D" id="3.20.20.150">
    <property type="entry name" value="Divalent-metal-dependent TIM barrel enzymes"/>
    <property type="match status" value="1"/>
</dbReference>
<dbReference type="PIRSF" id="PIRSF006241">
    <property type="entry name" value="HyI"/>
    <property type="match status" value="1"/>
</dbReference>
<dbReference type="InterPro" id="IPR026040">
    <property type="entry name" value="HyI-like"/>
</dbReference>
<dbReference type="GO" id="GO:0016853">
    <property type="term" value="F:isomerase activity"/>
    <property type="evidence" value="ECO:0007669"/>
    <property type="project" value="UniProtKB-KW"/>
</dbReference>
<evidence type="ECO:0000256" key="1">
    <source>
        <dbReference type="ARBA" id="ARBA00023235"/>
    </source>
</evidence>
<dbReference type="RefSeq" id="WP_339442434.1">
    <property type="nucleotide sequence ID" value="NZ_JBBHKQ010000003.1"/>
</dbReference>
<sequence length="311" mass="33236">MITAEDGTSPADDANRQRPGAPIIPAPGQGPLFAGIDQEEVQKTMSTFLYSAHIGYLFSELPLSERAAAAARAGFDAVEYPAPYAVPAEEMAKWLKSAGLSYTQFGLYSGDANKGEKGIGIFPDQRDQFRRSVADALDYAEAINVSMVHAMAGVLPPDRRSHIHWDCYVENLAYAAQEAKKRGIRVIVEPMSAGAVPDYFISTPDQAAHAIAEAGGDNLGLLLDVFHTVSAGLDVHQQIMKHAALIAHVHIADFPGRHEPGSGTLDFPAICRSLTKAGYLGRLGCEYIPAATTEAGLGWLSAARLFAQQAS</sequence>
<reference evidence="5 6" key="1">
    <citation type="submission" date="2024-03" db="EMBL/GenBank/DDBJ databases">
        <title>Reference genomes for the five species model microbial community.</title>
        <authorList>
            <person name="Padfield D."/>
        </authorList>
    </citation>
    <scope>NUCLEOTIDE SEQUENCE [LARGE SCALE GENOMIC DNA]</scope>
    <source>
        <strain evidence="5 6">AB1</strain>
    </source>
</reference>
<gene>
    <name evidence="5" type="ORF">WIX40_22660</name>
</gene>
<dbReference type="InterPro" id="IPR013022">
    <property type="entry name" value="Xyl_isomerase-like_TIM-brl"/>
</dbReference>
<evidence type="ECO:0000256" key="3">
    <source>
        <dbReference type="SAM" id="MobiDB-lite"/>
    </source>
</evidence>
<name>A0ABD5K1K2_9HYPH</name>
<feature type="region of interest" description="Disordered" evidence="3">
    <location>
        <begin position="1"/>
        <end position="27"/>
    </location>
</feature>
<protein>
    <submittedName>
        <fullName evidence="5">TIM barrel protein</fullName>
    </submittedName>
</protein>
<evidence type="ECO:0000313" key="6">
    <source>
        <dbReference type="Proteomes" id="UP001362311"/>
    </source>
</evidence>
<feature type="compositionally biased region" description="Low complexity" evidence="3">
    <location>
        <begin position="17"/>
        <end position="27"/>
    </location>
</feature>
<feature type="active site" description="Proton donor/acceptor" evidence="2">
    <location>
        <position position="286"/>
    </location>
</feature>
<dbReference type="PANTHER" id="PTHR43489">
    <property type="entry name" value="ISOMERASE"/>
    <property type="match status" value="1"/>
</dbReference>
<comment type="caution">
    <text evidence="5">The sequence shown here is derived from an EMBL/GenBank/DDBJ whole genome shotgun (WGS) entry which is preliminary data.</text>
</comment>
<dbReference type="PANTHER" id="PTHR43489:SF6">
    <property type="entry name" value="HYDROXYPYRUVATE ISOMERASE-RELATED"/>
    <property type="match status" value="1"/>
</dbReference>
<dbReference type="SUPFAM" id="SSF51658">
    <property type="entry name" value="Xylose isomerase-like"/>
    <property type="match status" value="1"/>
</dbReference>
<evidence type="ECO:0000259" key="4">
    <source>
        <dbReference type="Pfam" id="PF01261"/>
    </source>
</evidence>
<proteinExistence type="predicted"/>
<dbReference type="Proteomes" id="UP001362311">
    <property type="component" value="Unassembled WGS sequence"/>
</dbReference>
<evidence type="ECO:0000313" key="5">
    <source>
        <dbReference type="EMBL" id="MEJ5902887.1"/>
    </source>
</evidence>
<feature type="domain" description="Xylose isomerase-like TIM barrel" evidence="4">
    <location>
        <begin position="68"/>
        <end position="301"/>
    </location>
</feature>
<dbReference type="InterPro" id="IPR036237">
    <property type="entry name" value="Xyl_isomerase-like_sf"/>
</dbReference>
<organism evidence="5 6">
    <name type="scientific">Ochrobactrum teleogrylli</name>
    <dbReference type="NCBI Taxonomy" id="2479765"/>
    <lineage>
        <taxon>Bacteria</taxon>
        <taxon>Pseudomonadati</taxon>
        <taxon>Pseudomonadota</taxon>
        <taxon>Alphaproteobacteria</taxon>
        <taxon>Hyphomicrobiales</taxon>
        <taxon>Brucellaceae</taxon>
        <taxon>Brucella/Ochrobactrum group</taxon>
        <taxon>Ochrobactrum</taxon>
    </lineage>
</organism>
<dbReference type="AlphaFoldDB" id="A0ABD5K1K2"/>
<evidence type="ECO:0000256" key="2">
    <source>
        <dbReference type="PIRSR" id="PIRSR006241-50"/>
    </source>
</evidence>
<dbReference type="Pfam" id="PF01261">
    <property type="entry name" value="AP_endonuc_2"/>
    <property type="match status" value="1"/>
</dbReference>
<accession>A0ABD5K1K2</accession>
<dbReference type="InterPro" id="IPR050417">
    <property type="entry name" value="Sugar_Epim/Isomerase"/>
</dbReference>